<gene>
    <name evidence="1" type="ORF">NLU13_6852</name>
</gene>
<dbReference type="Proteomes" id="UP001175261">
    <property type="component" value="Unassembled WGS sequence"/>
</dbReference>
<dbReference type="InterPro" id="IPR023214">
    <property type="entry name" value="HAD_sf"/>
</dbReference>
<dbReference type="InterPro" id="IPR006439">
    <property type="entry name" value="HAD-SF_hydro_IA"/>
</dbReference>
<dbReference type="SFLD" id="SFLDS00003">
    <property type="entry name" value="Haloacid_Dehalogenase"/>
    <property type="match status" value="1"/>
</dbReference>
<sequence length="270" mass="29675">MAPRTDFPPVRACIFDMDGLLLNTEDLYTDAINTILARYSRPTMPWTLKARLQGRPGPAANKLMSDWAQFPVPESQWQAENAEEQKKLFPNAAPLPGVEDLLAKLGASEHVEVALATSSHGGNFKLKTSHIEELFSVFPQERRVLGDDTRIAPGRGKPLPDIFLLALQTINDTLPAGSTPITPEECLVFEDSVPGVEAGRRAGMRVVWCPHPKLREVYQGRDEEILAGRMGEAEVGEGEHGGVLGEIGDGWAELIETLEGFDYSRYGIKV</sequence>
<dbReference type="Gene3D" id="1.10.150.240">
    <property type="entry name" value="Putative phosphatase, domain 2"/>
    <property type="match status" value="1"/>
</dbReference>
<protein>
    <submittedName>
        <fullName evidence="1">Uncharacterized protein</fullName>
    </submittedName>
</protein>
<dbReference type="PANTHER" id="PTHR18901">
    <property type="entry name" value="2-DEOXYGLUCOSE-6-PHOSPHATE PHOSPHATASE 2"/>
    <property type="match status" value="1"/>
</dbReference>
<keyword evidence="2" id="KW-1185">Reference proteome</keyword>
<dbReference type="SFLD" id="SFLDG01129">
    <property type="entry name" value="C1.5:_HAD__Beta-PGM__Phosphata"/>
    <property type="match status" value="1"/>
</dbReference>
<evidence type="ECO:0000313" key="2">
    <source>
        <dbReference type="Proteomes" id="UP001175261"/>
    </source>
</evidence>
<dbReference type="FunFam" id="1.10.150.240:FF:000001">
    <property type="entry name" value="Haloacid dehalogenase-like hydrolase domain"/>
    <property type="match status" value="1"/>
</dbReference>
<dbReference type="InterPro" id="IPR036412">
    <property type="entry name" value="HAD-like_sf"/>
</dbReference>
<dbReference type="GO" id="GO:0016791">
    <property type="term" value="F:phosphatase activity"/>
    <property type="evidence" value="ECO:0007669"/>
    <property type="project" value="UniProtKB-ARBA"/>
</dbReference>
<proteinExistence type="predicted"/>
<name>A0AA39GE57_SARSR</name>
<evidence type="ECO:0000313" key="1">
    <source>
        <dbReference type="EMBL" id="KAK0385675.1"/>
    </source>
</evidence>
<dbReference type="AlphaFoldDB" id="A0AA39GE57"/>
<dbReference type="PANTHER" id="PTHR18901:SF38">
    <property type="entry name" value="PSEUDOURIDINE-5'-PHOSPHATASE"/>
    <property type="match status" value="1"/>
</dbReference>
<dbReference type="NCBIfam" id="TIGR01509">
    <property type="entry name" value="HAD-SF-IA-v3"/>
    <property type="match status" value="1"/>
</dbReference>
<comment type="caution">
    <text evidence="1">The sequence shown here is derived from an EMBL/GenBank/DDBJ whole genome shotgun (WGS) entry which is preliminary data.</text>
</comment>
<dbReference type="Pfam" id="PF00702">
    <property type="entry name" value="Hydrolase"/>
    <property type="match status" value="1"/>
</dbReference>
<dbReference type="Gene3D" id="3.40.50.1000">
    <property type="entry name" value="HAD superfamily/HAD-like"/>
    <property type="match status" value="1"/>
</dbReference>
<dbReference type="EMBL" id="JAPDFR010000006">
    <property type="protein sequence ID" value="KAK0385675.1"/>
    <property type="molecule type" value="Genomic_DNA"/>
</dbReference>
<organism evidence="1 2">
    <name type="scientific">Sarocladium strictum</name>
    <name type="common">Black bundle disease fungus</name>
    <name type="synonym">Acremonium strictum</name>
    <dbReference type="NCBI Taxonomy" id="5046"/>
    <lineage>
        <taxon>Eukaryota</taxon>
        <taxon>Fungi</taxon>
        <taxon>Dikarya</taxon>
        <taxon>Ascomycota</taxon>
        <taxon>Pezizomycotina</taxon>
        <taxon>Sordariomycetes</taxon>
        <taxon>Hypocreomycetidae</taxon>
        <taxon>Hypocreales</taxon>
        <taxon>Sarocladiaceae</taxon>
        <taxon>Sarocladium</taxon>
    </lineage>
</organism>
<accession>A0AA39GE57</accession>
<dbReference type="InterPro" id="IPR023198">
    <property type="entry name" value="PGP-like_dom2"/>
</dbReference>
<dbReference type="SUPFAM" id="SSF56784">
    <property type="entry name" value="HAD-like"/>
    <property type="match status" value="1"/>
</dbReference>
<dbReference type="FunFam" id="3.40.50.1000:FF:000131">
    <property type="entry name" value="HAD superfamily hydrolase, putative"/>
    <property type="match status" value="1"/>
</dbReference>
<reference evidence="1" key="1">
    <citation type="submission" date="2022-10" db="EMBL/GenBank/DDBJ databases">
        <title>Determination and structural analysis of whole genome sequence of Sarocladium strictum F4-1.</title>
        <authorList>
            <person name="Hu L."/>
            <person name="Jiang Y."/>
        </authorList>
    </citation>
    <scope>NUCLEOTIDE SEQUENCE</scope>
    <source>
        <strain evidence="1">F4-1</strain>
    </source>
</reference>